<evidence type="ECO:0000313" key="3">
    <source>
        <dbReference type="Proteomes" id="UP000789572"/>
    </source>
</evidence>
<dbReference type="InterPro" id="IPR007560">
    <property type="entry name" value="Restrct_endonuc_IV_Mrr"/>
</dbReference>
<reference evidence="2" key="1">
    <citation type="submission" date="2021-06" db="EMBL/GenBank/DDBJ databases">
        <authorList>
            <person name="Kallberg Y."/>
            <person name="Tangrot J."/>
            <person name="Rosling A."/>
        </authorList>
    </citation>
    <scope>NUCLEOTIDE SEQUENCE</scope>
    <source>
        <strain evidence="2">IA702</strain>
    </source>
</reference>
<sequence length="107" mass="11845">MKSGDGGVDLVVYYKSFVILIQCKNHATNIGRAPVQALSEWHPVTPGATREADTCSNPMKLSYEDTIVEDIKILVESNLALGVEETTGPITITWEVEILKRIESLER</sequence>
<dbReference type="Proteomes" id="UP000789572">
    <property type="component" value="Unassembled WGS sequence"/>
</dbReference>
<dbReference type="AlphaFoldDB" id="A0A9N9CWB9"/>
<dbReference type="Pfam" id="PF04471">
    <property type="entry name" value="Mrr_cat"/>
    <property type="match status" value="1"/>
</dbReference>
<organism evidence="2 3">
    <name type="scientific">Paraglomus occultum</name>
    <dbReference type="NCBI Taxonomy" id="144539"/>
    <lineage>
        <taxon>Eukaryota</taxon>
        <taxon>Fungi</taxon>
        <taxon>Fungi incertae sedis</taxon>
        <taxon>Mucoromycota</taxon>
        <taxon>Glomeromycotina</taxon>
        <taxon>Glomeromycetes</taxon>
        <taxon>Paraglomerales</taxon>
        <taxon>Paraglomeraceae</taxon>
        <taxon>Paraglomus</taxon>
    </lineage>
</organism>
<dbReference type="SUPFAM" id="SSF52980">
    <property type="entry name" value="Restriction endonuclease-like"/>
    <property type="match status" value="1"/>
</dbReference>
<feature type="domain" description="Restriction endonuclease type IV Mrr" evidence="1">
    <location>
        <begin position="2"/>
        <end position="39"/>
    </location>
</feature>
<dbReference type="GO" id="GO:0009307">
    <property type="term" value="P:DNA restriction-modification system"/>
    <property type="evidence" value="ECO:0007669"/>
    <property type="project" value="InterPro"/>
</dbReference>
<protein>
    <submittedName>
        <fullName evidence="2">1106_t:CDS:1</fullName>
    </submittedName>
</protein>
<gene>
    <name evidence="2" type="ORF">POCULU_LOCUS8204</name>
</gene>
<dbReference type="GO" id="GO:0003677">
    <property type="term" value="F:DNA binding"/>
    <property type="evidence" value="ECO:0007669"/>
    <property type="project" value="InterPro"/>
</dbReference>
<evidence type="ECO:0000313" key="2">
    <source>
        <dbReference type="EMBL" id="CAG8616364.1"/>
    </source>
</evidence>
<dbReference type="GO" id="GO:0004519">
    <property type="term" value="F:endonuclease activity"/>
    <property type="evidence" value="ECO:0007669"/>
    <property type="project" value="InterPro"/>
</dbReference>
<comment type="caution">
    <text evidence="2">The sequence shown here is derived from an EMBL/GenBank/DDBJ whole genome shotgun (WGS) entry which is preliminary data.</text>
</comment>
<dbReference type="InterPro" id="IPR011335">
    <property type="entry name" value="Restrct_endonuc-II-like"/>
</dbReference>
<dbReference type="GO" id="GO:0006302">
    <property type="term" value="P:double-strand break repair"/>
    <property type="evidence" value="ECO:0007669"/>
    <property type="project" value="UniProtKB-ARBA"/>
</dbReference>
<dbReference type="OrthoDB" id="447842at2759"/>
<dbReference type="EMBL" id="CAJVPJ010002230">
    <property type="protein sequence ID" value="CAG8616364.1"/>
    <property type="molecule type" value="Genomic_DNA"/>
</dbReference>
<evidence type="ECO:0000259" key="1">
    <source>
        <dbReference type="Pfam" id="PF04471"/>
    </source>
</evidence>
<proteinExistence type="predicted"/>
<name>A0A9N9CWB9_9GLOM</name>
<keyword evidence="3" id="KW-1185">Reference proteome</keyword>
<accession>A0A9N9CWB9</accession>